<evidence type="ECO:0000259" key="4">
    <source>
        <dbReference type="PROSITE" id="PS01124"/>
    </source>
</evidence>
<comment type="caution">
    <text evidence="5">The sequence shown here is derived from an EMBL/GenBank/DDBJ whole genome shotgun (WGS) entry which is preliminary data.</text>
</comment>
<dbReference type="InterPro" id="IPR050204">
    <property type="entry name" value="AraC_XylS_family_regulators"/>
</dbReference>
<feature type="domain" description="HTH araC/xylS-type" evidence="4">
    <location>
        <begin position="205"/>
        <end position="303"/>
    </location>
</feature>
<evidence type="ECO:0000256" key="3">
    <source>
        <dbReference type="ARBA" id="ARBA00023163"/>
    </source>
</evidence>
<dbReference type="EMBL" id="JACIJS010000006">
    <property type="protein sequence ID" value="MBB5516088.1"/>
    <property type="molecule type" value="Genomic_DNA"/>
</dbReference>
<gene>
    <name evidence="5" type="ORF">FHS89_002114</name>
</gene>
<evidence type="ECO:0000256" key="1">
    <source>
        <dbReference type="ARBA" id="ARBA00023015"/>
    </source>
</evidence>
<keyword evidence="1" id="KW-0805">Transcription regulation</keyword>
<dbReference type="AlphaFoldDB" id="A0A840WLX4"/>
<dbReference type="SMART" id="SM00342">
    <property type="entry name" value="HTH_ARAC"/>
    <property type="match status" value="1"/>
</dbReference>
<name>A0A840WLX4_9RHOB</name>
<dbReference type="PANTHER" id="PTHR46796:SF13">
    <property type="entry name" value="HTH-TYPE TRANSCRIPTIONAL ACTIVATOR RHAS"/>
    <property type="match status" value="1"/>
</dbReference>
<dbReference type="InterPro" id="IPR020449">
    <property type="entry name" value="Tscrpt_reg_AraC-type_HTH"/>
</dbReference>
<dbReference type="RefSeq" id="WP_184011384.1">
    <property type="nucleotide sequence ID" value="NZ_JACIJS010000006.1"/>
</dbReference>
<reference evidence="5 6" key="1">
    <citation type="submission" date="2020-08" db="EMBL/GenBank/DDBJ databases">
        <title>Genomic Encyclopedia of Type Strains, Phase IV (KMG-IV): sequencing the most valuable type-strain genomes for metagenomic binning, comparative biology and taxonomic classification.</title>
        <authorList>
            <person name="Goeker M."/>
        </authorList>
    </citation>
    <scope>NUCLEOTIDE SEQUENCE [LARGE SCALE GENOMIC DNA]</scope>
    <source>
        <strain evidence="5 6">DSM 103377</strain>
    </source>
</reference>
<accession>A0A840WLX4</accession>
<dbReference type="InterPro" id="IPR009057">
    <property type="entry name" value="Homeodomain-like_sf"/>
</dbReference>
<proteinExistence type="predicted"/>
<dbReference type="GO" id="GO:0043565">
    <property type="term" value="F:sequence-specific DNA binding"/>
    <property type="evidence" value="ECO:0007669"/>
    <property type="project" value="InterPro"/>
</dbReference>
<dbReference type="PROSITE" id="PS01124">
    <property type="entry name" value="HTH_ARAC_FAMILY_2"/>
    <property type="match status" value="1"/>
</dbReference>
<dbReference type="SUPFAM" id="SSF46689">
    <property type="entry name" value="Homeodomain-like"/>
    <property type="match status" value="1"/>
</dbReference>
<dbReference type="InterPro" id="IPR018060">
    <property type="entry name" value="HTH_AraC"/>
</dbReference>
<dbReference type="Pfam" id="PF12833">
    <property type="entry name" value="HTH_18"/>
    <property type="match status" value="1"/>
</dbReference>
<dbReference type="Gene3D" id="1.10.10.60">
    <property type="entry name" value="Homeodomain-like"/>
    <property type="match status" value="1"/>
</dbReference>
<evidence type="ECO:0000256" key="2">
    <source>
        <dbReference type="ARBA" id="ARBA00023125"/>
    </source>
</evidence>
<dbReference type="PRINTS" id="PR00032">
    <property type="entry name" value="HTHARAC"/>
</dbReference>
<evidence type="ECO:0000313" key="5">
    <source>
        <dbReference type="EMBL" id="MBB5516088.1"/>
    </source>
</evidence>
<organism evidence="5 6">
    <name type="scientific">Rubricella aquisinus</name>
    <dbReference type="NCBI Taxonomy" id="2028108"/>
    <lineage>
        <taxon>Bacteria</taxon>
        <taxon>Pseudomonadati</taxon>
        <taxon>Pseudomonadota</taxon>
        <taxon>Alphaproteobacteria</taxon>
        <taxon>Rhodobacterales</taxon>
        <taxon>Paracoccaceae</taxon>
        <taxon>Rubricella</taxon>
    </lineage>
</organism>
<sequence>MPDSAPNADFAAATMMRLIAAGLARQGLSVTLRPLSTAHVPRREKQDLLGHIYASHGARAICALADAAPHMPPEPVVEALRRAKGLEDLMQRWQRMERFSHGRHRVLTDPQASGALRLTHQARDTGPAPSAIESLLVVSLIAILAEGATSGHVALHSDGGAVLRRDGAWQVGDVAPAPGPVLLRVEKARADGPTRQAGRHDAALSDLRERIVADPLRRWSVAEIAADAGLSPRTLQRRLATQSLSVSSLIAEARLQVAAGHLCDPDGPGLAEIGFLAGYSDQAHFARAFHRAVGTTPRAYRADFRA</sequence>
<keyword evidence="6" id="KW-1185">Reference proteome</keyword>
<protein>
    <submittedName>
        <fullName evidence="5">AraC-like DNA-binding protein</fullName>
    </submittedName>
</protein>
<evidence type="ECO:0000313" key="6">
    <source>
        <dbReference type="Proteomes" id="UP000553766"/>
    </source>
</evidence>
<keyword evidence="2 5" id="KW-0238">DNA-binding</keyword>
<dbReference type="Proteomes" id="UP000553766">
    <property type="component" value="Unassembled WGS sequence"/>
</dbReference>
<dbReference type="GO" id="GO:0003700">
    <property type="term" value="F:DNA-binding transcription factor activity"/>
    <property type="evidence" value="ECO:0007669"/>
    <property type="project" value="InterPro"/>
</dbReference>
<keyword evidence="3" id="KW-0804">Transcription</keyword>
<dbReference type="PANTHER" id="PTHR46796">
    <property type="entry name" value="HTH-TYPE TRANSCRIPTIONAL ACTIVATOR RHAS-RELATED"/>
    <property type="match status" value="1"/>
</dbReference>